<protein>
    <submittedName>
        <fullName evidence="2">Uncharacterized protein</fullName>
    </submittedName>
</protein>
<name>A0A8J5VQK9_ZIZPA</name>
<dbReference type="Proteomes" id="UP000729402">
    <property type="component" value="Unassembled WGS sequence"/>
</dbReference>
<organism evidence="2 3">
    <name type="scientific">Zizania palustris</name>
    <name type="common">Northern wild rice</name>
    <dbReference type="NCBI Taxonomy" id="103762"/>
    <lineage>
        <taxon>Eukaryota</taxon>
        <taxon>Viridiplantae</taxon>
        <taxon>Streptophyta</taxon>
        <taxon>Embryophyta</taxon>
        <taxon>Tracheophyta</taxon>
        <taxon>Spermatophyta</taxon>
        <taxon>Magnoliopsida</taxon>
        <taxon>Liliopsida</taxon>
        <taxon>Poales</taxon>
        <taxon>Poaceae</taxon>
        <taxon>BOP clade</taxon>
        <taxon>Oryzoideae</taxon>
        <taxon>Oryzeae</taxon>
        <taxon>Zizaniinae</taxon>
        <taxon>Zizania</taxon>
    </lineage>
</organism>
<keyword evidence="3" id="KW-1185">Reference proteome</keyword>
<comment type="caution">
    <text evidence="2">The sequence shown here is derived from an EMBL/GenBank/DDBJ whole genome shotgun (WGS) entry which is preliminary data.</text>
</comment>
<dbReference type="EMBL" id="JAAALK010000287">
    <property type="protein sequence ID" value="KAG8056223.1"/>
    <property type="molecule type" value="Genomic_DNA"/>
</dbReference>
<reference evidence="2" key="1">
    <citation type="journal article" date="2021" name="bioRxiv">
        <title>Whole Genome Assembly and Annotation of Northern Wild Rice, Zizania palustris L., Supports a Whole Genome Duplication in the Zizania Genus.</title>
        <authorList>
            <person name="Haas M."/>
            <person name="Kono T."/>
            <person name="Macchietto M."/>
            <person name="Millas R."/>
            <person name="McGilp L."/>
            <person name="Shao M."/>
            <person name="Duquette J."/>
            <person name="Hirsch C.N."/>
            <person name="Kimball J."/>
        </authorList>
    </citation>
    <scope>NUCLEOTIDE SEQUENCE</scope>
    <source>
        <tissue evidence="2">Fresh leaf tissue</tissue>
    </source>
</reference>
<sequence>MKAEVARATDAAKVEASRATEVQEKQASKVEKVWKELRDSEENSSKLSAKNAKLLSARRICDGGNFERLGVIFMSLGGPSYSCRAGL</sequence>
<proteinExistence type="predicted"/>
<evidence type="ECO:0000313" key="3">
    <source>
        <dbReference type="Proteomes" id="UP000729402"/>
    </source>
</evidence>
<feature type="region of interest" description="Disordered" evidence="1">
    <location>
        <begin position="1"/>
        <end position="22"/>
    </location>
</feature>
<gene>
    <name evidence="2" type="ORF">GUJ93_ZPchr0002g25496</name>
</gene>
<accession>A0A8J5VQK9</accession>
<reference evidence="2" key="2">
    <citation type="submission" date="2021-02" db="EMBL/GenBank/DDBJ databases">
        <authorList>
            <person name="Kimball J.A."/>
            <person name="Haas M.W."/>
            <person name="Macchietto M."/>
            <person name="Kono T."/>
            <person name="Duquette J."/>
            <person name="Shao M."/>
        </authorList>
    </citation>
    <scope>NUCLEOTIDE SEQUENCE</scope>
    <source>
        <tissue evidence="2">Fresh leaf tissue</tissue>
    </source>
</reference>
<evidence type="ECO:0000313" key="2">
    <source>
        <dbReference type="EMBL" id="KAG8056223.1"/>
    </source>
</evidence>
<evidence type="ECO:0000256" key="1">
    <source>
        <dbReference type="SAM" id="MobiDB-lite"/>
    </source>
</evidence>
<dbReference type="AlphaFoldDB" id="A0A8J5VQK9"/>